<dbReference type="InterPro" id="IPR047640">
    <property type="entry name" value="RpiR-like"/>
</dbReference>
<dbReference type="Gene3D" id="1.10.10.10">
    <property type="entry name" value="Winged helix-like DNA-binding domain superfamily/Winged helix DNA-binding domain"/>
    <property type="match status" value="1"/>
</dbReference>
<organism evidence="6 7">
    <name type="scientific">Bacillus sonorensis</name>
    <dbReference type="NCBI Taxonomy" id="119858"/>
    <lineage>
        <taxon>Bacteria</taxon>
        <taxon>Bacillati</taxon>
        <taxon>Bacillota</taxon>
        <taxon>Bacilli</taxon>
        <taxon>Bacillales</taxon>
        <taxon>Bacillaceae</taxon>
        <taxon>Bacillus</taxon>
    </lineage>
</organism>
<accession>A0ABN5AH78</accession>
<dbReference type="PANTHER" id="PTHR30514:SF21">
    <property type="entry name" value="RPIR-FAMILY TRANSCRIPTIONAL REGULATOR"/>
    <property type="match status" value="1"/>
</dbReference>
<dbReference type="InterPro" id="IPR000281">
    <property type="entry name" value="HTH_RpiR"/>
</dbReference>
<keyword evidence="3" id="KW-0804">Transcription</keyword>
<dbReference type="InterPro" id="IPR035472">
    <property type="entry name" value="RpiR-like_SIS"/>
</dbReference>
<evidence type="ECO:0000256" key="1">
    <source>
        <dbReference type="ARBA" id="ARBA00023015"/>
    </source>
</evidence>
<name>A0ABN5AH78_9BACI</name>
<dbReference type="Pfam" id="PF01418">
    <property type="entry name" value="HTH_6"/>
    <property type="match status" value="1"/>
</dbReference>
<dbReference type="InterPro" id="IPR009057">
    <property type="entry name" value="Homeodomain-like_sf"/>
</dbReference>
<dbReference type="InterPro" id="IPR036388">
    <property type="entry name" value="WH-like_DNA-bd_sf"/>
</dbReference>
<evidence type="ECO:0000259" key="5">
    <source>
        <dbReference type="PROSITE" id="PS51464"/>
    </source>
</evidence>
<keyword evidence="7" id="KW-1185">Reference proteome</keyword>
<proteinExistence type="predicted"/>
<protein>
    <recommendedName>
        <fullName evidence="8">MurR/RpiR family transcriptional regulator</fullName>
    </recommendedName>
</protein>
<dbReference type="SUPFAM" id="SSF53697">
    <property type="entry name" value="SIS domain"/>
    <property type="match status" value="1"/>
</dbReference>
<dbReference type="Gene3D" id="3.40.50.10490">
    <property type="entry name" value="Glucose-6-phosphate isomerase like protein, domain 1"/>
    <property type="match status" value="1"/>
</dbReference>
<dbReference type="Proteomes" id="UP000196877">
    <property type="component" value="Chromosome"/>
</dbReference>
<reference evidence="6 7" key="1">
    <citation type="submission" date="2017-06" db="EMBL/GenBank/DDBJ databases">
        <title>Genome sequence of Bacillus sonorensis strain SRCM101395.</title>
        <authorList>
            <person name="Cho S.H."/>
        </authorList>
    </citation>
    <scope>NUCLEOTIDE SEQUENCE [LARGE SCALE GENOMIC DNA]</scope>
    <source>
        <strain evidence="6 7">SRCM101395</strain>
    </source>
</reference>
<dbReference type="Pfam" id="PF01380">
    <property type="entry name" value="SIS"/>
    <property type="match status" value="1"/>
</dbReference>
<dbReference type="SUPFAM" id="SSF46689">
    <property type="entry name" value="Homeodomain-like"/>
    <property type="match status" value="1"/>
</dbReference>
<keyword evidence="1" id="KW-0805">Transcription regulation</keyword>
<gene>
    <name evidence="6" type="ORF">S101395_01696</name>
</gene>
<dbReference type="CDD" id="cd05013">
    <property type="entry name" value="SIS_RpiR"/>
    <property type="match status" value="1"/>
</dbReference>
<dbReference type="PROSITE" id="PS51464">
    <property type="entry name" value="SIS"/>
    <property type="match status" value="1"/>
</dbReference>
<feature type="domain" description="HTH rpiR-type" evidence="4">
    <location>
        <begin position="4"/>
        <end position="80"/>
    </location>
</feature>
<keyword evidence="2" id="KW-0238">DNA-binding</keyword>
<feature type="domain" description="SIS" evidence="5">
    <location>
        <begin position="121"/>
        <end position="263"/>
    </location>
</feature>
<evidence type="ECO:0000313" key="7">
    <source>
        <dbReference type="Proteomes" id="UP000196877"/>
    </source>
</evidence>
<dbReference type="EMBL" id="CP021920">
    <property type="protein sequence ID" value="ASB88205.1"/>
    <property type="molecule type" value="Genomic_DNA"/>
</dbReference>
<dbReference type="InterPro" id="IPR001347">
    <property type="entry name" value="SIS_dom"/>
</dbReference>
<evidence type="ECO:0000256" key="2">
    <source>
        <dbReference type="ARBA" id="ARBA00023125"/>
    </source>
</evidence>
<dbReference type="GeneID" id="92854285"/>
<dbReference type="PANTHER" id="PTHR30514">
    <property type="entry name" value="GLUCOKINASE"/>
    <property type="match status" value="1"/>
</dbReference>
<evidence type="ECO:0000259" key="4">
    <source>
        <dbReference type="PROSITE" id="PS51071"/>
    </source>
</evidence>
<evidence type="ECO:0008006" key="8">
    <source>
        <dbReference type="Google" id="ProtNLM"/>
    </source>
</evidence>
<evidence type="ECO:0000313" key="6">
    <source>
        <dbReference type="EMBL" id="ASB88205.1"/>
    </source>
</evidence>
<dbReference type="RefSeq" id="WP_006637716.1">
    <property type="nucleotide sequence ID" value="NZ_BORD01000003.1"/>
</dbReference>
<dbReference type="InterPro" id="IPR046348">
    <property type="entry name" value="SIS_dom_sf"/>
</dbReference>
<sequence length="266" mass="30585">MNTTDKILMDYAMDRNLNQSEKDILSFLIQKKMEGEQLSIRKAANKLFVSTTSILRLCKKLGFSGYTEFIYNLGLKVAKMPDTEAEFLEGIHSPLETKRKEFMQNYELTFLSLNETHVQVFLEQLQKCQKIYFYGAGFSTTFSNYLAKKMELFGYYVSNSSTSDSRALFWNNIQKYELFIVFSRSGETNRVIEKVKIAKNNGLKTILFTGNKHSTNASLADLVFPVIDPTIESQQEFQVTSYESNMMLLIDTLLSLAIQKGIIKEF</sequence>
<dbReference type="PROSITE" id="PS51071">
    <property type="entry name" value="HTH_RPIR"/>
    <property type="match status" value="1"/>
</dbReference>
<evidence type="ECO:0000256" key="3">
    <source>
        <dbReference type="ARBA" id="ARBA00023163"/>
    </source>
</evidence>